<dbReference type="AlphaFoldDB" id="V7CL71"/>
<dbReference type="Gramene" id="ESW30103">
    <property type="protein sequence ID" value="ESW30103"/>
    <property type="gene ID" value="PHAVU_002G124900g"/>
</dbReference>
<accession>V7CL71</accession>
<organism evidence="3 4">
    <name type="scientific">Phaseolus vulgaris</name>
    <name type="common">Kidney bean</name>
    <name type="synonym">French bean</name>
    <dbReference type="NCBI Taxonomy" id="3885"/>
    <lineage>
        <taxon>Eukaryota</taxon>
        <taxon>Viridiplantae</taxon>
        <taxon>Streptophyta</taxon>
        <taxon>Embryophyta</taxon>
        <taxon>Tracheophyta</taxon>
        <taxon>Spermatophyta</taxon>
        <taxon>Magnoliopsida</taxon>
        <taxon>eudicotyledons</taxon>
        <taxon>Gunneridae</taxon>
        <taxon>Pentapetalae</taxon>
        <taxon>rosids</taxon>
        <taxon>fabids</taxon>
        <taxon>Fabales</taxon>
        <taxon>Fabaceae</taxon>
        <taxon>Papilionoideae</taxon>
        <taxon>50 kb inversion clade</taxon>
        <taxon>NPAAA clade</taxon>
        <taxon>indigoferoid/millettioid clade</taxon>
        <taxon>Phaseoleae</taxon>
        <taxon>Phaseolus</taxon>
    </lineage>
</organism>
<keyword evidence="4" id="KW-1185">Reference proteome</keyword>
<gene>
    <name evidence="3" type="ORF">PHAVU_002G124900g</name>
</gene>
<feature type="region of interest" description="Disordered" evidence="1">
    <location>
        <begin position="126"/>
        <end position="238"/>
    </location>
</feature>
<evidence type="ECO:0000256" key="2">
    <source>
        <dbReference type="SAM" id="Phobius"/>
    </source>
</evidence>
<name>V7CL71_PHAVU</name>
<dbReference type="PANTHER" id="PTHR35692">
    <property type="entry name" value="F26F24.11"/>
    <property type="match status" value="1"/>
</dbReference>
<feature type="compositionally biased region" description="Low complexity" evidence="1">
    <location>
        <begin position="174"/>
        <end position="191"/>
    </location>
</feature>
<dbReference type="OrthoDB" id="1936256at2759"/>
<reference evidence="4" key="1">
    <citation type="journal article" date="2014" name="Nat. Genet.">
        <title>A reference genome for common bean and genome-wide analysis of dual domestications.</title>
        <authorList>
            <person name="Schmutz J."/>
            <person name="McClean P.E."/>
            <person name="Mamidi S."/>
            <person name="Wu G.A."/>
            <person name="Cannon S.B."/>
            <person name="Grimwood J."/>
            <person name="Jenkins J."/>
            <person name="Shu S."/>
            <person name="Song Q."/>
            <person name="Chavarro C."/>
            <person name="Torres-Torres M."/>
            <person name="Geffroy V."/>
            <person name="Moghaddam S.M."/>
            <person name="Gao D."/>
            <person name="Abernathy B."/>
            <person name="Barry K."/>
            <person name="Blair M."/>
            <person name="Brick M.A."/>
            <person name="Chovatia M."/>
            <person name="Gepts P."/>
            <person name="Goodstein D.M."/>
            <person name="Gonzales M."/>
            <person name="Hellsten U."/>
            <person name="Hyten D.L."/>
            <person name="Jia G."/>
            <person name="Kelly J.D."/>
            <person name="Kudrna D."/>
            <person name="Lee R."/>
            <person name="Richard M.M."/>
            <person name="Miklas P.N."/>
            <person name="Osorno J.M."/>
            <person name="Rodrigues J."/>
            <person name="Thareau V."/>
            <person name="Urrea C.A."/>
            <person name="Wang M."/>
            <person name="Yu Y."/>
            <person name="Zhang M."/>
            <person name="Wing R.A."/>
            <person name="Cregan P.B."/>
            <person name="Rokhsar D.S."/>
            <person name="Jackson S.A."/>
        </authorList>
    </citation>
    <scope>NUCLEOTIDE SEQUENCE [LARGE SCALE GENOMIC DNA]</scope>
    <source>
        <strain evidence="4">cv. G19833</strain>
    </source>
</reference>
<feature type="transmembrane region" description="Helical" evidence="2">
    <location>
        <begin position="26"/>
        <end position="46"/>
    </location>
</feature>
<protein>
    <submittedName>
        <fullName evidence="3">Uncharacterized protein</fullName>
    </submittedName>
</protein>
<evidence type="ECO:0000313" key="4">
    <source>
        <dbReference type="Proteomes" id="UP000000226"/>
    </source>
</evidence>
<feature type="compositionally biased region" description="Polar residues" evidence="1">
    <location>
        <begin position="126"/>
        <end position="150"/>
    </location>
</feature>
<dbReference type="PANTHER" id="PTHR35692:SF1">
    <property type="entry name" value="F26F24.11"/>
    <property type="match status" value="1"/>
</dbReference>
<sequence>MHTWTPHSETAQLAVGSLCNRNPPTLLLLSLFFLIFFSFSHTHTFTTKLTHLKQHKQTTLHSNKTTMVGFYDFSDTDNESAIEEIISQAQDACVLDQLSAINCSGITNSVLPSHLETRFRNLKSFPQTKARTIPTPTSRNDASFNFSPSKQDPDSGYTSSHDKKGVGEKPKDGSVSSPPFTPSSEESSMSSIFKPVEKEGPKQDSPLRPSRSPSPSPPRRWGCLWCSPKKEQKKKSKENWGDEFLSSLGSFSMKEQQKILKKAMKEEEKVSREAEKIVQWAKQASARMTASDIDDELSD</sequence>
<feature type="compositionally biased region" description="Basic and acidic residues" evidence="1">
    <location>
        <begin position="160"/>
        <end position="172"/>
    </location>
</feature>
<dbReference type="Proteomes" id="UP000000226">
    <property type="component" value="Chromosome 2"/>
</dbReference>
<dbReference type="EMBL" id="CM002289">
    <property type="protein sequence ID" value="ESW30103.1"/>
    <property type="molecule type" value="Genomic_DNA"/>
</dbReference>
<dbReference type="eggNOG" id="ENOG502S0M9">
    <property type="taxonomic scope" value="Eukaryota"/>
</dbReference>
<keyword evidence="2" id="KW-1133">Transmembrane helix</keyword>
<dbReference type="STRING" id="3885.V7CL71"/>
<keyword evidence="2" id="KW-0812">Transmembrane</keyword>
<evidence type="ECO:0000313" key="3">
    <source>
        <dbReference type="EMBL" id="ESW30103.1"/>
    </source>
</evidence>
<keyword evidence="2" id="KW-0472">Membrane</keyword>
<dbReference type="OMA" id="TAKMASW"/>
<proteinExistence type="predicted"/>
<evidence type="ECO:0000256" key="1">
    <source>
        <dbReference type="SAM" id="MobiDB-lite"/>
    </source>
</evidence>